<dbReference type="Pfam" id="PF15191">
    <property type="entry name" value="Synaptonemal_3"/>
    <property type="match status" value="1"/>
</dbReference>
<accession>A0A7L2XU17</accession>
<dbReference type="PANTHER" id="PTHR36686">
    <property type="entry name" value="SYNAPTONEMAL COMPLEX CENTRAL ELEMENT PROTEIN 3"/>
    <property type="match status" value="1"/>
</dbReference>
<dbReference type="AlphaFoldDB" id="A0A7L2XU17"/>
<dbReference type="GO" id="GO:0007131">
    <property type="term" value="P:reciprocal meiotic recombination"/>
    <property type="evidence" value="ECO:0007669"/>
    <property type="project" value="InterPro"/>
</dbReference>
<dbReference type="GO" id="GO:0007283">
    <property type="term" value="P:spermatogenesis"/>
    <property type="evidence" value="ECO:0007669"/>
    <property type="project" value="InterPro"/>
</dbReference>
<gene>
    <name evidence="1" type="primary">Syce3</name>
    <name evidence="1" type="ORF">ERPZAN_R02135</name>
</gene>
<dbReference type="GO" id="GO:0007130">
    <property type="term" value="P:synaptonemal complex assembly"/>
    <property type="evidence" value="ECO:0007669"/>
    <property type="project" value="InterPro"/>
</dbReference>
<organism evidence="1 2">
    <name type="scientific">Erpornis zantholeuca</name>
    <dbReference type="NCBI Taxonomy" id="1112836"/>
    <lineage>
        <taxon>Eukaryota</taxon>
        <taxon>Metazoa</taxon>
        <taxon>Chordata</taxon>
        <taxon>Craniata</taxon>
        <taxon>Vertebrata</taxon>
        <taxon>Euteleostomi</taxon>
        <taxon>Archelosauria</taxon>
        <taxon>Archosauria</taxon>
        <taxon>Dinosauria</taxon>
        <taxon>Saurischia</taxon>
        <taxon>Theropoda</taxon>
        <taxon>Coelurosauria</taxon>
        <taxon>Aves</taxon>
        <taxon>Neognathae</taxon>
        <taxon>Neoaves</taxon>
        <taxon>Telluraves</taxon>
        <taxon>Australaves</taxon>
        <taxon>Passeriformes</taxon>
        <taxon>Sylvioidea</taxon>
        <taxon>Timaliidae</taxon>
        <taxon>Erpornis</taxon>
    </lineage>
</organism>
<evidence type="ECO:0000313" key="1">
    <source>
        <dbReference type="EMBL" id="NXS85269.1"/>
    </source>
</evidence>
<proteinExistence type="predicted"/>
<evidence type="ECO:0000313" key="2">
    <source>
        <dbReference type="Proteomes" id="UP000545329"/>
    </source>
</evidence>
<dbReference type="InterPro" id="IPR028145">
    <property type="entry name" value="Synaptonemal_3"/>
</dbReference>
<dbReference type="PANTHER" id="PTHR36686:SF1">
    <property type="entry name" value="SYNAPTONEMAL COMPLEX CENTRAL ELEMENT PROTEIN 3"/>
    <property type="match status" value="1"/>
</dbReference>
<dbReference type="Proteomes" id="UP000545329">
    <property type="component" value="Unassembled WGS sequence"/>
</dbReference>
<reference evidence="1 2" key="1">
    <citation type="submission" date="2019-09" db="EMBL/GenBank/DDBJ databases">
        <title>Bird 10,000 Genomes (B10K) Project - Family phase.</title>
        <authorList>
            <person name="Zhang G."/>
        </authorList>
    </citation>
    <scope>NUCLEOTIDE SEQUENCE [LARGE SCALE GENOMIC DNA]</scope>
    <source>
        <strain evidence="1">B10K-DU-002-58</strain>
        <tissue evidence="1">Muscle</tissue>
    </source>
</reference>
<protein>
    <submittedName>
        <fullName evidence="1">SYCE3 protein</fullName>
    </submittedName>
</protein>
<dbReference type="EMBL" id="VZTN01022902">
    <property type="protein sequence ID" value="NXS85269.1"/>
    <property type="molecule type" value="Genomic_DNA"/>
</dbReference>
<dbReference type="OrthoDB" id="9944849at2759"/>
<name>A0A7L2XU17_9PASS</name>
<keyword evidence="2" id="KW-1185">Reference proteome</keyword>
<feature type="non-terminal residue" evidence="1">
    <location>
        <position position="1"/>
    </location>
</feature>
<comment type="caution">
    <text evidence="1">The sequence shown here is derived from an EMBL/GenBank/DDBJ whole genome shotgun (WGS) entry which is preliminary data.</text>
</comment>
<sequence length="83" mass="10024">MAESEFQEVNYDDRRKMKDDVIKELEDILERMEELTVHTTWILYNFIAIRTNPDLSNAMQHLEEAFLKCKEKIENKCQEVLME</sequence>
<feature type="non-terminal residue" evidence="1">
    <location>
        <position position="83"/>
    </location>
</feature>